<evidence type="ECO:0000256" key="2">
    <source>
        <dbReference type="ARBA" id="ARBA00022840"/>
    </source>
</evidence>
<dbReference type="Proteomes" id="UP000256409">
    <property type="component" value="Unassembled WGS sequence"/>
</dbReference>
<evidence type="ECO:0000256" key="3">
    <source>
        <dbReference type="ARBA" id="ARBA00023125"/>
    </source>
</evidence>
<dbReference type="AlphaFoldDB" id="A0A3D8YIL0"/>
<dbReference type="EMBL" id="QQPC01000426">
    <property type="protein sequence ID" value="REA78700.1"/>
    <property type="molecule type" value="Genomic_DNA"/>
</dbReference>
<dbReference type="GO" id="GO:0043138">
    <property type="term" value="F:3'-5' DNA helicase activity"/>
    <property type="evidence" value="ECO:0007669"/>
    <property type="project" value="TreeGrafter"/>
</dbReference>
<accession>A0A3D8YIL0</accession>
<comment type="caution">
    <text evidence="4">The sequence shown here is derived from an EMBL/GenBank/DDBJ whole genome shotgun (WGS) entry which is preliminary data.</text>
</comment>
<dbReference type="PANTHER" id="PTHR30580:SF0">
    <property type="entry name" value="PRIMOSOMAL PROTEIN N"/>
    <property type="match status" value="1"/>
</dbReference>
<sequence length="89" mass="9756">LLEIAGKIIELAAERNLILGKKMDTHLAELEVFKSHAGFEYTSDQEKAIAEISKDSSSKRVMDRLLSGDVGFGKTEVAMHAIFCAFLNG</sequence>
<dbReference type="SUPFAM" id="SSF52540">
    <property type="entry name" value="P-loop containing nucleoside triphosphate hydrolases"/>
    <property type="match status" value="1"/>
</dbReference>
<dbReference type="GO" id="GO:0006270">
    <property type="term" value="P:DNA replication initiation"/>
    <property type="evidence" value="ECO:0007669"/>
    <property type="project" value="TreeGrafter"/>
</dbReference>
<name>A0A3D8YIL0_STAPS</name>
<dbReference type="PANTHER" id="PTHR30580">
    <property type="entry name" value="PRIMOSOMAL PROTEIN N"/>
    <property type="match status" value="1"/>
</dbReference>
<keyword evidence="1" id="KW-0547">Nucleotide-binding</keyword>
<dbReference type="Gene3D" id="3.40.50.300">
    <property type="entry name" value="P-loop containing nucleotide triphosphate hydrolases"/>
    <property type="match status" value="1"/>
</dbReference>
<dbReference type="InterPro" id="IPR027417">
    <property type="entry name" value="P-loop_NTPase"/>
</dbReference>
<evidence type="ECO:0000313" key="5">
    <source>
        <dbReference type="Proteomes" id="UP000256409"/>
    </source>
</evidence>
<protein>
    <submittedName>
        <fullName evidence="4">Transcription-repair coupling factor</fullName>
    </submittedName>
</protein>
<proteinExistence type="predicted"/>
<feature type="non-terminal residue" evidence="4">
    <location>
        <position position="1"/>
    </location>
</feature>
<evidence type="ECO:0000313" key="4">
    <source>
        <dbReference type="EMBL" id="REA78700.1"/>
    </source>
</evidence>
<keyword evidence="2" id="KW-0067">ATP-binding</keyword>
<gene>
    <name evidence="4" type="ORF">DV961_14705</name>
</gene>
<dbReference type="GO" id="GO:0006310">
    <property type="term" value="P:DNA recombination"/>
    <property type="evidence" value="ECO:0007669"/>
    <property type="project" value="TreeGrafter"/>
</dbReference>
<dbReference type="GO" id="GO:0003677">
    <property type="term" value="F:DNA binding"/>
    <property type="evidence" value="ECO:0007669"/>
    <property type="project" value="UniProtKB-KW"/>
</dbReference>
<keyword evidence="3" id="KW-0238">DNA-binding</keyword>
<organism evidence="4 5">
    <name type="scientific">Staphylococcus pseudintermedius</name>
    <dbReference type="NCBI Taxonomy" id="283734"/>
    <lineage>
        <taxon>Bacteria</taxon>
        <taxon>Bacillati</taxon>
        <taxon>Bacillota</taxon>
        <taxon>Bacilli</taxon>
        <taxon>Bacillales</taxon>
        <taxon>Staphylococcaceae</taxon>
        <taxon>Staphylococcus</taxon>
        <taxon>Staphylococcus intermedius group</taxon>
    </lineage>
</organism>
<evidence type="ECO:0000256" key="1">
    <source>
        <dbReference type="ARBA" id="ARBA00022741"/>
    </source>
</evidence>
<dbReference type="GO" id="GO:0006302">
    <property type="term" value="P:double-strand break repair"/>
    <property type="evidence" value="ECO:0007669"/>
    <property type="project" value="TreeGrafter"/>
</dbReference>
<feature type="non-terminal residue" evidence="4">
    <location>
        <position position="89"/>
    </location>
</feature>
<dbReference type="GO" id="GO:0005524">
    <property type="term" value="F:ATP binding"/>
    <property type="evidence" value="ECO:0007669"/>
    <property type="project" value="UniProtKB-KW"/>
</dbReference>
<reference evidence="5" key="1">
    <citation type="journal article" date="2018" name="Vet. Microbiol.">
        <title>Molecular epidemiology of methicillin-resistant staphylococci amongst veterinary personnel, personnel-owned pets, patients and the hospital environment of two companion animal veterinary hospitals.</title>
        <authorList>
            <person name="Worthing K.A."/>
            <person name="Brown J."/>
            <person name="Gerber L."/>
            <person name="Abraham S."/>
            <person name="Trott D."/>
            <person name="Norris J.M."/>
        </authorList>
    </citation>
    <scope>NUCLEOTIDE SEQUENCE [LARGE SCALE GENOMIC DNA]</scope>
    <source>
        <strain evidence="5">ST496-2</strain>
    </source>
</reference>